<evidence type="ECO:0000313" key="9">
    <source>
        <dbReference type="Proteomes" id="UP000054097"/>
    </source>
</evidence>
<keyword evidence="1" id="KW-0479">Metal-binding</keyword>
<feature type="compositionally biased region" description="Basic and acidic residues" evidence="5">
    <location>
        <begin position="201"/>
        <end position="219"/>
    </location>
</feature>
<dbReference type="GO" id="GO:0008237">
    <property type="term" value="F:metallopeptidase activity"/>
    <property type="evidence" value="ECO:0007669"/>
    <property type="project" value="TreeGrafter"/>
</dbReference>
<dbReference type="PROSITE" id="PS50199">
    <property type="entry name" value="ZF_RANBP2_2"/>
    <property type="match status" value="1"/>
</dbReference>
<reference evidence="9" key="2">
    <citation type="submission" date="2015-01" db="EMBL/GenBank/DDBJ databases">
        <title>Evolutionary Origins and Diversification of the Mycorrhizal Mutualists.</title>
        <authorList>
            <consortium name="DOE Joint Genome Institute"/>
            <consortium name="Mycorrhizal Genomics Consortium"/>
            <person name="Kohler A."/>
            <person name="Kuo A."/>
            <person name="Nagy L.G."/>
            <person name="Floudas D."/>
            <person name="Copeland A."/>
            <person name="Barry K.W."/>
            <person name="Cichocki N."/>
            <person name="Veneault-Fourrey C."/>
            <person name="LaButti K."/>
            <person name="Lindquist E.A."/>
            <person name="Lipzen A."/>
            <person name="Lundell T."/>
            <person name="Morin E."/>
            <person name="Murat C."/>
            <person name="Riley R."/>
            <person name="Ohm R."/>
            <person name="Sun H."/>
            <person name="Tunlid A."/>
            <person name="Henrissat B."/>
            <person name="Grigoriev I.V."/>
            <person name="Hibbett D.S."/>
            <person name="Martin F."/>
        </authorList>
    </citation>
    <scope>NUCLEOTIDE SEQUENCE [LARGE SCALE GENOMIC DNA]</scope>
    <source>
        <strain evidence="9">MAFF 305830</strain>
    </source>
</reference>
<dbReference type="InterPro" id="IPR036443">
    <property type="entry name" value="Znf_RanBP2_sf"/>
</dbReference>
<dbReference type="InterPro" id="IPR013536">
    <property type="entry name" value="WLM_dom"/>
</dbReference>
<evidence type="ECO:0000259" key="6">
    <source>
        <dbReference type="PROSITE" id="PS50199"/>
    </source>
</evidence>
<accession>A0A0C2X4A0</accession>
<dbReference type="Pfam" id="PF08325">
    <property type="entry name" value="WLM"/>
    <property type="match status" value="1"/>
</dbReference>
<feature type="compositionally biased region" description="Polar residues" evidence="5">
    <location>
        <begin position="293"/>
        <end position="304"/>
    </location>
</feature>
<evidence type="ECO:0000256" key="5">
    <source>
        <dbReference type="SAM" id="MobiDB-lite"/>
    </source>
</evidence>
<dbReference type="EMBL" id="KN824327">
    <property type="protein sequence ID" value="KIM24182.1"/>
    <property type="molecule type" value="Genomic_DNA"/>
</dbReference>
<organism evidence="8 9">
    <name type="scientific">Serendipita vermifera MAFF 305830</name>
    <dbReference type="NCBI Taxonomy" id="933852"/>
    <lineage>
        <taxon>Eukaryota</taxon>
        <taxon>Fungi</taxon>
        <taxon>Dikarya</taxon>
        <taxon>Basidiomycota</taxon>
        <taxon>Agaricomycotina</taxon>
        <taxon>Agaricomycetes</taxon>
        <taxon>Sebacinales</taxon>
        <taxon>Serendipitaceae</taxon>
        <taxon>Serendipita</taxon>
    </lineage>
</organism>
<dbReference type="AlphaFoldDB" id="A0A0C2X4A0"/>
<sequence length="382" mass="41652">MSNWIKSYTHLKDRPHGDKALELLQRIASLVMPIMRARGWVLPVLSEFFPSNPGLLGAYRNLAIRECVNLALDVNHGQKIYIRLRHAHRPDTFFDEEELIGTMLHELTHNVHGPHDDKFYKYLSGLEDEYYKLRANGYAGEGFHSTGKRLGQGVSHNVPMHQAKSQAVLAAEKRAIAAGIMGSSGGRKLGGVSKLGTTMKTPREMAAEAAERRARDEKTCGSISDDAIQRESAKAAEESILDIPDIDVPPSPPTASTSTLLPPPNKRSLPSPERSATAPDYGSKRQRKDEGTSSDYEVATSSGSAPRPPRRAATDIGGKGWDCKVCTLVNRPLALTCEACGAYKPIDPLMGWTCLECGEGGNAVEWWTCKKCGRMKSEAAGG</sequence>
<feature type="domain" description="RanBP2-type" evidence="6">
    <location>
        <begin position="315"/>
        <end position="346"/>
    </location>
</feature>
<dbReference type="SUPFAM" id="SSF90209">
    <property type="entry name" value="Ran binding protein zinc finger-like"/>
    <property type="match status" value="1"/>
</dbReference>
<feature type="compositionally biased region" description="Basic and acidic residues" evidence="5">
    <location>
        <begin position="227"/>
        <end position="237"/>
    </location>
</feature>
<evidence type="ECO:0000256" key="3">
    <source>
        <dbReference type="ARBA" id="ARBA00022833"/>
    </source>
</evidence>
<protein>
    <recommendedName>
        <fullName evidence="10">WLM domain-containing protein</fullName>
    </recommendedName>
</protein>
<reference evidence="8 9" key="1">
    <citation type="submission" date="2014-04" db="EMBL/GenBank/DDBJ databases">
        <authorList>
            <consortium name="DOE Joint Genome Institute"/>
            <person name="Kuo A."/>
            <person name="Zuccaro A."/>
            <person name="Kohler A."/>
            <person name="Nagy L.G."/>
            <person name="Floudas D."/>
            <person name="Copeland A."/>
            <person name="Barry K.W."/>
            <person name="Cichocki N."/>
            <person name="Veneault-Fourrey C."/>
            <person name="LaButti K."/>
            <person name="Lindquist E.A."/>
            <person name="Lipzen A."/>
            <person name="Lundell T."/>
            <person name="Morin E."/>
            <person name="Murat C."/>
            <person name="Sun H."/>
            <person name="Tunlid A."/>
            <person name="Henrissat B."/>
            <person name="Grigoriev I.V."/>
            <person name="Hibbett D.S."/>
            <person name="Martin F."/>
            <person name="Nordberg H.P."/>
            <person name="Cantor M.N."/>
            <person name="Hua S.X."/>
        </authorList>
    </citation>
    <scope>NUCLEOTIDE SEQUENCE [LARGE SCALE GENOMIC DNA]</scope>
    <source>
        <strain evidence="8 9">MAFF 305830</strain>
    </source>
</reference>
<evidence type="ECO:0000256" key="2">
    <source>
        <dbReference type="ARBA" id="ARBA00022771"/>
    </source>
</evidence>
<keyword evidence="9" id="KW-1185">Reference proteome</keyword>
<dbReference type="GO" id="GO:0005634">
    <property type="term" value="C:nucleus"/>
    <property type="evidence" value="ECO:0007669"/>
    <property type="project" value="TreeGrafter"/>
</dbReference>
<evidence type="ECO:0000259" key="7">
    <source>
        <dbReference type="PROSITE" id="PS51397"/>
    </source>
</evidence>
<dbReference type="PROSITE" id="PS01358">
    <property type="entry name" value="ZF_RANBP2_1"/>
    <property type="match status" value="1"/>
</dbReference>
<name>A0A0C2X4A0_SERVB</name>
<dbReference type="Gene3D" id="2.30.30.380">
    <property type="entry name" value="Zn-finger domain of Sec23/24"/>
    <property type="match status" value="1"/>
</dbReference>
<dbReference type="GO" id="GO:0008270">
    <property type="term" value="F:zinc ion binding"/>
    <property type="evidence" value="ECO:0007669"/>
    <property type="project" value="UniProtKB-KW"/>
</dbReference>
<dbReference type="InterPro" id="IPR001876">
    <property type="entry name" value="Znf_RanBP2"/>
</dbReference>
<evidence type="ECO:0000256" key="1">
    <source>
        <dbReference type="ARBA" id="ARBA00022723"/>
    </source>
</evidence>
<dbReference type="PANTHER" id="PTHR46622">
    <property type="entry name" value="DNA-DEPENDENT METALLOPROTEASE WSS1"/>
    <property type="match status" value="1"/>
</dbReference>
<dbReference type="PROSITE" id="PS51397">
    <property type="entry name" value="WLM"/>
    <property type="match status" value="1"/>
</dbReference>
<evidence type="ECO:0000313" key="8">
    <source>
        <dbReference type="EMBL" id="KIM24182.1"/>
    </source>
</evidence>
<keyword evidence="2 4" id="KW-0863">Zinc-finger</keyword>
<dbReference type="SMART" id="SM00547">
    <property type="entry name" value="ZnF_RBZ"/>
    <property type="match status" value="1"/>
</dbReference>
<dbReference type="STRING" id="933852.A0A0C2X4A0"/>
<dbReference type="OrthoDB" id="261960at2759"/>
<keyword evidence="3" id="KW-0862">Zinc</keyword>
<dbReference type="InterPro" id="IPR053000">
    <property type="entry name" value="WSS1-like_metalloprotease"/>
</dbReference>
<proteinExistence type="predicted"/>
<dbReference type="Pfam" id="PF00641">
    <property type="entry name" value="Zn_ribbon_RanBP"/>
    <property type="match status" value="1"/>
</dbReference>
<feature type="domain" description="WLM" evidence="7">
    <location>
        <begin position="1"/>
        <end position="215"/>
    </location>
</feature>
<dbReference type="PANTHER" id="PTHR46622:SF1">
    <property type="entry name" value="DNA-DEPENDENT METALLOPROTEASE WSS1"/>
    <property type="match status" value="1"/>
</dbReference>
<dbReference type="Proteomes" id="UP000054097">
    <property type="component" value="Unassembled WGS sequence"/>
</dbReference>
<feature type="region of interest" description="Disordered" evidence="5">
    <location>
        <begin position="191"/>
        <end position="313"/>
    </location>
</feature>
<dbReference type="GO" id="GO:0006281">
    <property type="term" value="P:DNA repair"/>
    <property type="evidence" value="ECO:0007669"/>
    <property type="project" value="TreeGrafter"/>
</dbReference>
<evidence type="ECO:0000256" key="4">
    <source>
        <dbReference type="PROSITE-ProRule" id="PRU00322"/>
    </source>
</evidence>
<dbReference type="HOGENOM" id="CLU_023057_0_0_1"/>
<gene>
    <name evidence="8" type="ORF">M408DRAFT_76347</name>
</gene>
<evidence type="ECO:0008006" key="10">
    <source>
        <dbReference type="Google" id="ProtNLM"/>
    </source>
</evidence>